<dbReference type="EMBL" id="JBHSZV010000052">
    <property type="protein sequence ID" value="MFC7063703.1"/>
    <property type="molecule type" value="Genomic_DNA"/>
</dbReference>
<evidence type="ECO:0000313" key="3">
    <source>
        <dbReference type="Proteomes" id="UP001596410"/>
    </source>
</evidence>
<sequence>MLEGLNHIQKQLNETKQPEALQLMDDVEGGFALIEQSVRSVLADINDMEVAGSSNQQGLRNHRAGRYRTRRATIRGSARNFAIHTDSTIQEVEM</sequence>
<evidence type="ECO:0000259" key="1">
    <source>
        <dbReference type="Pfam" id="PF26154"/>
    </source>
</evidence>
<dbReference type="RefSeq" id="WP_204709467.1">
    <property type="nucleotide sequence ID" value="NZ_JBHSZV010000052.1"/>
</dbReference>
<dbReference type="Proteomes" id="UP001596410">
    <property type="component" value="Unassembled WGS sequence"/>
</dbReference>
<evidence type="ECO:0000313" key="2">
    <source>
        <dbReference type="EMBL" id="MFC7063703.1"/>
    </source>
</evidence>
<protein>
    <recommendedName>
        <fullName evidence="1">DUF8042 domain-containing protein</fullName>
    </recommendedName>
</protein>
<organism evidence="2 3">
    <name type="scientific">Halobacillus seohaensis</name>
    <dbReference type="NCBI Taxonomy" id="447421"/>
    <lineage>
        <taxon>Bacteria</taxon>
        <taxon>Bacillati</taxon>
        <taxon>Bacillota</taxon>
        <taxon>Bacilli</taxon>
        <taxon>Bacillales</taxon>
        <taxon>Bacillaceae</taxon>
        <taxon>Halobacillus</taxon>
    </lineage>
</organism>
<dbReference type="Pfam" id="PF26154">
    <property type="entry name" value="DUF8042"/>
    <property type="match status" value="1"/>
</dbReference>
<name>A0ABW2ENC4_9BACI</name>
<feature type="domain" description="DUF8042" evidence="1">
    <location>
        <begin position="1"/>
        <end position="51"/>
    </location>
</feature>
<gene>
    <name evidence="2" type="ORF">ACFQIC_18045</name>
</gene>
<proteinExistence type="predicted"/>
<keyword evidence="3" id="KW-1185">Reference proteome</keyword>
<reference evidence="3" key="1">
    <citation type="journal article" date="2019" name="Int. J. Syst. Evol. Microbiol.">
        <title>The Global Catalogue of Microorganisms (GCM) 10K type strain sequencing project: providing services to taxonomists for standard genome sequencing and annotation.</title>
        <authorList>
            <consortium name="The Broad Institute Genomics Platform"/>
            <consortium name="The Broad Institute Genome Sequencing Center for Infectious Disease"/>
            <person name="Wu L."/>
            <person name="Ma J."/>
        </authorList>
    </citation>
    <scope>NUCLEOTIDE SEQUENCE [LARGE SCALE GENOMIC DNA]</scope>
    <source>
        <strain evidence="3">CGMCC 4.1621</strain>
    </source>
</reference>
<dbReference type="InterPro" id="IPR058355">
    <property type="entry name" value="DUF8042"/>
</dbReference>
<accession>A0ABW2ENC4</accession>
<comment type="caution">
    <text evidence="2">The sequence shown here is derived from an EMBL/GenBank/DDBJ whole genome shotgun (WGS) entry which is preliminary data.</text>
</comment>